<dbReference type="GO" id="GO:0008859">
    <property type="term" value="F:exoribonuclease II activity"/>
    <property type="evidence" value="ECO:0007669"/>
    <property type="project" value="UniProtKB-UniRule"/>
</dbReference>
<accession>A0A518JNI8</accession>
<dbReference type="HAMAP" id="MF_01895">
    <property type="entry name" value="RNase_R"/>
    <property type="match status" value="1"/>
</dbReference>
<dbReference type="EC" id="3.1.13.1" evidence="8"/>
<feature type="domain" description="S1 motif" evidence="10">
    <location>
        <begin position="661"/>
        <end position="742"/>
    </location>
</feature>
<dbReference type="InterPro" id="IPR040476">
    <property type="entry name" value="CSD2"/>
</dbReference>
<dbReference type="InterPro" id="IPR003029">
    <property type="entry name" value="S1_domain"/>
</dbReference>
<protein>
    <recommendedName>
        <fullName evidence="8">Ribonuclease R</fullName>
        <shortName evidence="8">RNase R</shortName>
        <ecNumber evidence="8">3.1.13.1</ecNumber>
    </recommendedName>
</protein>
<evidence type="ECO:0000256" key="7">
    <source>
        <dbReference type="ARBA" id="ARBA00022884"/>
    </source>
</evidence>
<dbReference type="InterPro" id="IPR001900">
    <property type="entry name" value="RNase_II/R"/>
</dbReference>
<dbReference type="InterPro" id="IPR012340">
    <property type="entry name" value="NA-bd_OB-fold"/>
</dbReference>
<dbReference type="GO" id="GO:0005829">
    <property type="term" value="C:cytosol"/>
    <property type="evidence" value="ECO:0007669"/>
    <property type="project" value="TreeGrafter"/>
</dbReference>
<comment type="catalytic activity">
    <reaction evidence="1 8">
        <text>Exonucleolytic cleavage in the 3'- to 5'-direction to yield nucleoside 5'-phosphates.</text>
        <dbReference type="EC" id="3.1.13.1"/>
    </reaction>
</comment>
<evidence type="ECO:0000256" key="9">
    <source>
        <dbReference type="SAM" id="MobiDB-lite"/>
    </source>
</evidence>
<keyword evidence="4 8" id="KW-0540">Nuclease</keyword>
<dbReference type="EMBL" id="CP036348">
    <property type="protein sequence ID" value="QDV67068.1"/>
    <property type="molecule type" value="Genomic_DNA"/>
</dbReference>
<reference evidence="11 12" key="1">
    <citation type="submission" date="2019-02" db="EMBL/GenBank/DDBJ databases">
        <title>Deep-cultivation of Planctomycetes and their phenomic and genomic characterization uncovers novel biology.</title>
        <authorList>
            <person name="Wiegand S."/>
            <person name="Jogler M."/>
            <person name="Boedeker C."/>
            <person name="Pinto D."/>
            <person name="Vollmers J."/>
            <person name="Rivas-Marin E."/>
            <person name="Kohn T."/>
            <person name="Peeters S.H."/>
            <person name="Heuer A."/>
            <person name="Rast P."/>
            <person name="Oberbeckmann S."/>
            <person name="Bunk B."/>
            <person name="Jeske O."/>
            <person name="Meyerdierks A."/>
            <person name="Storesund J.E."/>
            <person name="Kallscheuer N."/>
            <person name="Luecker S."/>
            <person name="Lage O.M."/>
            <person name="Pohl T."/>
            <person name="Merkel B.J."/>
            <person name="Hornburger P."/>
            <person name="Mueller R.-W."/>
            <person name="Bruemmer F."/>
            <person name="Labrenz M."/>
            <person name="Spormann A.M."/>
            <person name="Op den Camp H."/>
            <person name="Overmann J."/>
            <person name="Amann R."/>
            <person name="Jetten M.S.M."/>
            <person name="Mascher T."/>
            <person name="Medema M.H."/>
            <person name="Devos D.P."/>
            <person name="Kaster A.-K."/>
            <person name="Ovreas L."/>
            <person name="Rohde M."/>
            <person name="Galperin M.Y."/>
            <person name="Jogler C."/>
        </authorList>
    </citation>
    <scope>NUCLEOTIDE SEQUENCE [LARGE SCALE GENOMIC DNA]</scope>
    <source>
        <strain evidence="11 12">Poly24</strain>
    </source>
</reference>
<dbReference type="InterPro" id="IPR013223">
    <property type="entry name" value="RNase_B_OB_dom"/>
</dbReference>
<dbReference type="PROSITE" id="PS50126">
    <property type="entry name" value="S1"/>
    <property type="match status" value="1"/>
</dbReference>
<dbReference type="NCBIfam" id="TIGR00358">
    <property type="entry name" value="3_prime_RNase"/>
    <property type="match status" value="1"/>
</dbReference>
<feature type="compositionally biased region" description="Basic residues" evidence="9">
    <location>
        <begin position="772"/>
        <end position="785"/>
    </location>
</feature>
<dbReference type="Pfam" id="PF00575">
    <property type="entry name" value="S1"/>
    <property type="match status" value="1"/>
</dbReference>
<organism evidence="11 12">
    <name type="scientific">Rosistilla carotiformis</name>
    <dbReference type="NCBI Taxonomy" id="2528017"/>
    <lineage>
        <taxon>Bacteria</taxon>
        <taxon>Pseudomonadati</taxon>
        <taxon>Planctomycetota</taxon>
        <taxon>Planctomycetia</taxon>
        <taxon>Pirellulales</taxon>
        <taxon>Pirellulaceae</taxon>
        <taxon>Rosistilla</taxon>
    </lineage>
</organism>
<dbReference type="Pfam" id="PF08206">
    <property type="entry name" value="OB_RNB"/>
    <property type="match status" value="1"/>
</dbReference>
<comment type="similarity">
    <text evidence="8">Belongs to the RNR ribonuclease family. RNase R subfamily.</text>
</comment>
<evidence type="ECO:0000256" key="6">
    <source>
        <dbReference type="ARBA" id="ARBA00022839"/>
    </source>
</evidence>
<proteinExistence type="inferred from homology"/>
<evidence type="ECO:0000256" key="5">
    <source>
        <dbReference type="ARBA" id="ARBA00022801"/>
    </source>
</evidence>
<evidence type="ECO:0000256" key="3">
    <source>
        <dbReference type="ARBA" id="ARBA00022490"/>
    </source>
</evidence>
<dbReference type="NCBIfam" id="TIGR02063">
    <property type="entry name" value="RNase_R"/>
    <property type="match status" value="1"/>
</dbReference>
<dbReference type="PANTHER" id="PTHR23355:SF9">
    <property type="entry name" value="DIS3-LIKE EXONUCLEASE 2"/>
    <property type="match status" value="1"/>
</dbReference>
<dbReference type="GO" id="GO:0003723">
    <property type="term" value="F:RNA binding"/>
    <property type="evidence" value="ECO:0007669"/>
    <property type="project" value="UniProtKB-UniRule"/>
</dbReference>
<comment type="function">
    <text evidence="8">3'-5' exoribonuclease that releases 5'-nucleoside monophosphates and is involved in maturation of structured RNAs.</text>
</comment>
<keyword evidence="12" id="KW-1185">Reference proteome</keyword>
<dbReference type="Pfam" id="PF17876">
    <property type="entry name" value="CSD2"/>
    <property type="match status" value="1"/>
</dbReference>
<evidence type="ECO:0000313" key="12">
    <source>
        <dbReference type="Proteomes" id="UP000315082"/>
    </source>
</evidence>
<feature type="compositionally biased region" description="Basic residues" evidence="9">
    <location>
        <begin position="749"/>
        <end position="760"/>
    </location>
</feature>
<gene>
    <name evidence="8 11" type="primary">rnr</name>
    <name evidence="11" type="ORF">Poly24_07590</name>
</gene>
<dbReference type="PANTHER" id="PTHR23355">
    <property type="entry name" value="RIBONUCLEASE"/>
    <property type="match status" value="1"/>
</dbReference>
<evidence type="ECO:0000256" key="2">
    <source>
        <dbReference type="ARBA" id="ARBA00004496"/>
    </source>
</evidence>
<evidence type="ECO:0000256" key="4">
    <source>
        <dbReference type="ARBA" id="ARBA00022722"/>
    </source>
</evidence>
<feature type="region of interest" description="Disordered" evidence="9">
    <location>
        <begin position="749"/>
        <end position="785"/>
    </location>
</feature>
<dbReference type="Gene3D" id="2.40.50.140">
    <property type="entry name" value="Nucleic acid-binding proteins"/>
    <property type="match status" value="2"/>
</dbReference>
<keyword evidence="7 8" id="KW-0694">RNA-binding</keyword>
<dbReference type="InterPro" id="IPR011805">
    <property type="entry name" value="RNase_R"/>
</dbReference>
<name>A0A518JNI8_9BACT</name>
<dbReference type="AlphaFoldDB" id="A0A518JNI8"/>
<keyword evidence="3 8" id="KW-0963">Cytoplasm</keyword>
<evidence type="ECO:0000259" key="10">
    <source>
        <dbReference type="PROSITE" id="PS50126"/>
    </source>
</evidence>
<dbReference type="OrthoDB" id="9764149at2"/>
<keyword evidence="6 8" id="KW-0269">Exonuclease</keyword>
<evidence type="ECO:0000256" key="8">
    <source>
        <dbReference type="HAMAP-Rule" id="MF_01895"/>
    </source>
</evidence>
<keyword evidence="5 8" id="KW-0378">Hydrolase</keyword>
<dbReference type="SUPFAM" id="SSF50249">
    <property type="entry name" value="Nucleic acid-binding proteins"/>
    <property type="match status" value="3"/>
</dbReference>
<sequence length="785" mass="89310">MPLFAVLRRVGVSDRPSGSYYRYMEVSSELADAIVRYVHSPEYRPCKAKQIMQALELEDEQYREVRRTVKWLVLQGQLDYASNHLVIPPGEAHAAKRRQSSPMVRGIFRLAQAGFGFIRQEGTGEQAAPLEDVFVPEPYVADAFDGDFVEARLMTNRSRSRGGMEGHIERVIKRATRQFSGTFRKSGEENLVLLDGTHLKHPISVGDTRGLPLKNEDKVVVEVVQFPERDGSGGQGVIMEVLGSSKNPAVDTMAVMRQYGLPEEFPEEVMAAAREQADKFDESIPADRRDLTGLLTLTIDPFDARDFDDAISLQEIENDHWLLSVHIADVSHFIPEGSILDQDAKQRATSVYLPDRVVPMIPEIISNHLASLQPDRVRYAKTVEIEFTSGGAVVATQVYNSAIRSDCRLTYEQVDQFLETPDVMRQKLGDSICDLLQRMHTLAMKLRARRMEQGSLEMDLPEIKIDLDSNGKVRGAHLVVNTESHQVIEEFMLAANQGVATWFDDMKLDFLRRIHPAPERRKLRQLAQFLKELGIPGDDLENRHAVRRVLKSVKKTPLDYAVNYAVLKATNKAIYGPHREGHYALAMDHYCHFTSPIRRYPDLTIHRMVQKLTEGNKNPSDPMPVLIRMGHHCSDQEKNAEAAERELIRIKLLHHMNKNIGQTFEAVVTRVHPDGLYARGIKMPAEGYISIDKLPPDNYRFERKGHRLEGFREGNQFRLGDRIVVKIDKVDMQARELFYGLVGREAGKAPKHQLKNRAKPKTAAGKRYDKARVKKKLKQNQKRKR</sequence>
<dbReference type="KEGG" id="rcf:Poly24_07590"/>
<dbReference type="SMART" id="SM00955">
    <property type="entry name" value="RNB"/>
    <property type="match status" value="1"/>
</dbReference>
<comment type="subcellular location">
    <subcellularLocation>
        <location evidence="2 8">Cytoplasm</location>
    </subcellularLocation>
</comment>
<dbReference type="Pfam" id="PF00773">
    <property type="entry name" value="RNB"/>
    <property type="match status" value="1"/>
</dbReference>
<dbReference type="Proteomes" id="UP000315082">
    <property type="component" value="Chromosome"/>
</dbReference>
<evidence type="ECO:0000256" key="1">
    <source>
        <dbReference type="ARBA" id="ARBA00001849"/>
    </source>
</evidence>
<evidence type="ECO:0000313" key="11">
    <source>
        <dbReference type="EMBL" id="QDV67068.1"/>
    </source>
</evidence>
<dbReference type="GO" id="GO:0006402">
    <property type="term" value="P:mRNA catabolic process"/>
    <property type="evidence" value="ECO:0007669"/>
    <property type="project" value="TreeGrafter"/>
</dbReference>
<dbReference type="InterPro" id="IPR050180">
    <property type="entry name" value="RNR_Ribonuclease"/>
</dbReference>
<dbReference type="InterPro" id="IPR004476">
    <property type="entry name" value="RNase_II/RNase_R"/>
</dbReference>